<dbReference type="PANTHER" id="PTHR46797">
    <property type="entry name" value="HTH-TYPE TRANSCRIPTIONAL REGULATOR"/>
    <property type="match status" value="1"/>
</dbReference>
<sequence length="73" mass="8677">MNHKWLENIRKEKNMTHEAVAVQSKITRHYYTMIENGNRRPSVDVAKRIAAVLGFDWTLFFEQNSNESLQRKV</sequence>
<dbReference type="InterPro" id="IPR010982">
    <property type="entry name" value="Lambda_DNA-bd_dom_sf"/>
</dbReference>
<comment type="caution">
    <text evidence="3">The sequence shown here is derived from an EMBL/GenBank/DDBJ whole genome shotgun (WGS) entry which is preliminary data.</text>
</comment>
<dbReference type="InterPro" id="IPR001387">
    <property type="entry name" value="Cro/C1-type_HTH"/>
</dbReference>
<dbReference type="SUPFAM" id="SSF47413">
    <property type="entry name" value="lambda repressor-like DNA-binding domains"/>
    <property type="match status" value="1"/>
</dbReference>
<dbReference type="CDD" id="cd00093">
    <property type="entry name" value="HTH_XRE"/>
    <property type="match status" value="1"/>
</dbReference>
<dbReference type="InterPro" id="IPR050807">
    <property type="entry name" value="TransReg_Diox_bact_type"/>
</dbReference>
<feature type="domain" description="HTH cro/C1-type" evidence="2">
    <location>
        <begin position="6"/>
        <end position="60"/>
    </location>
</feature>
<dbReference type="GO" id="GO:0005829">
    <property type="term" value="C:cytosol"/>
    <property type="evidence" value="ECO:0007669"/>
    <property type="project" value="TreeGrafter"/>
</dbReference>
<protein>
    <submittedName>
        <fullName evidence="3">HTH-type transcriptional regulator YqaF</fullName>
    </submittedName>
</protein>
<evidence type="ECO:0000256" key="1">
    <source>
        <dbReference type="ARBA" id="ARBA00023125"/>
    </source>
</evidence>
<dbReference type="Pfam" id="PF01381">
    <property type="entry name" value="HTH_3"/>
    <property type="match status" value="1"/>
</dbReference>
<dbReference type="PANTHER" id="PTHR46797:SF1">
    <property type="entry name" value="METHYLPHOSPHONATE SYNTHASE"/>
    <property type="match status" value="1"/>
</dbReference>
<accession>A0AAV4LEX8</accession>
<evidence type="ECO:0000313" key="4">
    <source>
        <dbReference type="Proteomes" id="UP001057291"/>
    </source>
</evidence>
<gene>
    <name evidence="3" type="primary">yqaF_1</name>
    <name evidence="3" type="ORF">DNHGIG_19150</name>
</gene>
<evidence type="ECO:0000313" key="3">
    <source>
        <dbReference type="EMBL" id="GIM46366.1"/>
    </source>
</evidence>
<keyword evidence="1" id="KW-0238">DNA-binding</keyword>
<dbReference type="SMART" id="SM00530">
    <property type="entry name" value="HTH_XRE"/>
    <property type="match status" value="1"/>
</dbReference>
<dbReference type="Gene3D" id="1.10.260.40">
    <property type="entry name" value="lambda repressor-like DNA-binding domains"/>
    <property type="match status" value="1"/>
</dbReference>
<proteinExistence type="predicted"/>
<dbReference type="Proteomes" id="UP001057291">
    <property type="component" value="Unassembled WGS sequence"/>
</dbReference>
<dbReference type="EMBL" id="BOQE01000001">
    <property type="protein sequence ID" value="GIM46366.1"/>
    <property type="molecule type" value="Genomic_DNA"/>
</dbReference>
<reference evidence="3" key="1">
    <citation type="journal article" date="2023" name="Int. J. Syst. Evol. Microbiol.">
        <title>Collibacillus ludicampi gen. nov., sp. nov., a new soil bacterium of the family Alicyclobacillaceae.</title>
        <authorList>
            <person name="Jojima T."/>
            <person name="Ioku Y."/>
            <person name="Fukuta Y."/>
            <person name="Shirasaka N."/>
            <person name="Matsumura Y."/>
            <person name="Mori M."/>
        </authorList>
    </citation>
    <scope>NUCLEOTIDE SEQUENCE</scope>
    <source>
        <strain evidence="3">TP075</strain>
    </source>
</reference>
<dbReference type="AlphaFoldDB" id="A0AAV4LEX8"/>
<dbReference type="RefSeq" id="WP_282199477.1">
    <property type="nucleotide sequence ID" value="NZ_BOQE01000001.1"/>
</dbReference>
<dbReference type="GO" id="GO:0003677">
    <property type="term" value="F:DNA binding"/>
    <property type="evidence" value="ECO:0007669"/>
    <property type="project" value="UniProtKB-KW"/>
</dbReference>
<dbReference type="PROSITE" id="PS50943">
    <property type="entry name" value="HTH_CROC1"/>
    <property type="match status" value="1"/>
</dbReference>
<evidence type="ECO:0000259" key="2">
    <source>
        <dbReference type="PROSITE" id="PS50943"/>
    </source>
</evidence>
<organism evidence="3 4">
    <name type="scientific">Collibacillus ludicampi</name>
    <dbReference type="NCBI Taxonomy" id="2771369"/>
    <lineage>
        <taxon>Bacteria</taxon>
        <taxon>Bacillati</taxon>
        <taxon>Bacillota</taxon>
        <taxon>Bacilli</taxon>
        <taxon>Bacillales</taxon>
        <taxon>Alicyclobacillaceae</taxon>
        <taxon>Collibacillus</taxon>
    </lineage>
</organism>
<name>A0AAV4LEX8_9BACL</name>
<dbReference type="GO" id="GO:0003700">
    <property type="term" value="F:DNA-binding transcription factor activity"/>
    <property type="evidence" value="ECO:0007669"/>
    <property type="project" value="TreeGrafter"/>
</dbReference>
<keyword evidence="4" id="KW-1185">Reference proteome</keyword>